<gene>
    <name evidence="1" type="ORF">HHI36_000905</name>
</gene>
<sequence>MMPKDYSDYQSFSARYTYNAIPYTKVKHLVYEKKVEMNISYRESFDKNMKTIKLGYARRMNLKLQVDFNDSIPVVPYKSVPISDKKKKHLFEMIPQMSEEEGDFHLQILRVENSVGK</sequence>
<evidence type="ECO:0000313" key="2">
    <source>
        <dbReference type="Proteomes" id="UP001516400"/>
    </source>
</evidence>
<organism evidence="1 2">
    <name type="scientific">Cryptolaemus montrouzieri</name>
    <dbReference type="NCBI Taxonomy" id="559131"/>
    <lineage>
        <taxon>Eukaryota</taxon>
        <taxon>Metazoa</taxon>
        <taxon>Ecdysozoa</taxon>
        <taxon>Arthropoda</taxon>
        <taxon>Hexapoda</taxon>
        <taxon>Insecta</taxon>
        <taxon>Pterygota</taxon>
        <taxon>Neoptera</taxon>
        <taxon>Endopterygota</taxon>
        <taxon>Coleoptera</taxon>
        <taxon>Polyphaga</taxon>
        <taxon>Cucujiformia</taxon>
        <taxon>Coccinelloidea</taxon>
        <taxon>Coccinellidae</taxon>
        <taxon>Scymninae</taxon>
        <taxon>Scymnini</taxon>
        <taxon>Cryptolaemus</taxon>
    </lineage>
</organism>
<protein>
    <recommendedName>
        <fullName evidence="3">Vitellogenin</fullName>
    </recommendedName>
</protein>
<evidence type="ECO:0000313" key="1">
    <source>
        <dbReference type="EMBL" id="KAL3286396.1"/>
    </source>
</evidence>
<name>A0ABD2P658_9CUCU</name>
<evidence type="ECO:0008006" key="3">
    <source>
        <dbReference type="Google" id="ProtNLM"/>
    </source>
</evidence>
<dbReference type="Proteomes" id="UP001516400">
    <property type="component" value="Unassembled WGS sequence"/>
</dbReference>
<dbReference type="EMBL" id="JABFTP020000185">
    <property type="protein sequence ID" value="KAL3286396.1"/>
    <property type="molecule type" value="Genomic_DNA"/>
</dbReference>
<reference evidence="1 2" key="1">
    <citation type="journal article" date="2021" name="BMC Biol.">
        <title>Horizontally acquired antibacterial genes associated with adaptive radiation of ladybird beetles.</title>
        <authorList>
            <person name="Li H.S."/>
            <person name="Tang X.F."/>
            <person name="Huang Y.H."/>
            <person name="Xu Z.Y."/>
            <person name="Chen M.L."/>
            <person name="Du X.Y."/>
            <person name="Qiu B.Y."/>
            <person name="Chen P.T."/>
            <person name="Zhang W."/>
            <person name="Slipinski A."/>
            <person name="Escalona H.E."/>
            <person name="Waterhouse R.M."/>
            <person name="Zwick A."/>
            <person name="Pang H."/>
        </authorList>
    </citation>
    <scope>NUCLEOTIDE SEQUENCE [LARGE SCALE GENOMIC DNA]</scope>
    <source>
        <strain evidence="1">SYSU2018</strain>
    </source>
</reference>
<dbReference type="AlphaFoldDB" id="A0ABD2P658"/>
<accession>A0ABD2P658</accession>
<proteinExistence type="predicted"/>
<comment type="caution">
    <text evidence="1">The sequence shown here is derived from an EMBL/GenBank/DDBJ whole genome shotgun (WGS) entry which is preliminary data.</text>
</comment>
<keyword evidence="2" id="KW-1185">Reference proteome</keyword>